<proteinExistence type="predicted"/>
<evidence type="ECO:0000313" key="1">
    <source>
        <dbReference type="EMBL" id="JAH20278.1"/>
    </source>
</evidence>
<reference evidence="1" key="1">
    <citation type="submission" date="2014-11" db="EMBL/GenBank/DDBJ databases">
        <authorList>
            <person name="Amaro Gonzalez C."/>
        </authorList>
    </citation>
    <scope>NUCLEOTIDE SEQUENCE</scope>
</reference>
<name>A0A0E9QW19_ANGAN</name>
<dbReference type="EMBL" id="GBXM01088299">
    <property type="protein sequence ID" value="JAH20278.1"/>
    <property type="molecule type" value="Transcribed_RNA"/>
</dbReference>
<accession>A0A0E9QW19</accession>
<organism evidence="1">
    <name type="scientific">Anguilla anguilla</name>
    <name type="common">European freshwater eel</name>
    <name type="synonym">Muraena anguilla</name>
    <dbReference type="NCBI Taxonomy" id="7936"/>
    <lineage>
        <taxon>Eukaryota</taxon>
        <taxon>Metazoa</taxon>
        <taxon>Chordata</taxon>
        <taxon>Craniata</taxon>
        <taxon>Vertebrata</taxon>
        <taxon>Euteleostomi</taxon>
        <taxon>Actinopterygii</taxon>
        <taxon>Neopterygii</taxon>
        <taxon>Teleostei</taxon>
        <taxon>Anguilliformes</taxon>
        <taxon>Anguillidae</taxon>
        <taxon>Anguilla</taxon>
    </lineage>
</organism>
<protein>
    <submittedName>
        <fullName evidence="1">Uncharacterized protein</fullName>
    </submittedName>
</protein>
<reference evidence="1" key="2">
    <citation type="journal article" date="2015" name="Fish Shellfish Immunol.">
        <title>Early steps in the European eel (Anguilla anguilla)-Vibrio vulnificus interaction in the gills: Role of the RtxA13 toxin.</title>
        <authorList>
            <person name="Callol A."/>
            <person name="Pajuelo D."/>
            <person name="Ebbesson L."/>
            <person name="Teles M."/>
            <person name="MacKenzie S."/>
            <person name="Amaro C."/>
        </authorList>
    </citation>
    <scope>NUCLEOTIDE SEQUENCE</scope>
</reference>
<sequence length="15" mass="1811">MESTRQTTWLTCLLK</sequence>